<keyword evidence="3" id="KW-1185">Reference proteome</keyword>
<accession>A0A8H7RX97</accession>
<evidence type="ECO:0000313" key="3">
    <source>
        <dbReference type="Proteomes" id="UP000646827"/>
    </source>
</evidence>
<dbReference type="PANTHER" id="PTHR47915:SF1">
    <property type="entry name" value="SI:DKEY-19B23.7"/>
    <property type="match status" value="1"/>
</dbReference>
<feature type="domain" description="DUF7886" evidence="1">
    <location>
        <begin position="1"/>
        <end position="91"/>
    </location>
</feature>
<dbReference type="InterPro" id="IPR057208">
    <property type="entry name" value="DUF7886"/>
</dbReference>
<comment type="caution">
    <text evidence="2">The sequence shown here is derived from an EMBL/GenBank/DDBJ whole genome shotgun (WGS) entry which is preliminary data.</text>
</comment>
<proteinExistence type="predicted"/>
<evidence type="ECO:0000259" key="1">
    <source>
        <dbReference type="Pfam" id="PF25377"/>
    </source>
</evidence>
<dbReference type="OrthoDB" id="239865at2759"/>
<name>A0A8H7RX97_9FUNG</name>
<protein>
    <recommendedName>
        <fullName evidence="1">DUF7886 domain-containing protein</fullName>
    </recommendedName>
</protein>
<evidence type="ECO:0000313" key="2">
    <source>
        <dbReference type="EMBL" id="KAG2217576.1"/>
    </source>
</evidence>
<dbReference type="Proteomes" id="UP000646827">
    <property type="component" value="Unassembled WGS sequence"/>
</dbReference>
<reference evidence="2 3" key="1">
    <citation type="submission" date="2020-12" db="EMBL/GenBank/DDBJ databases">
        <title>Metabolic potential, ecology and presence of endohyphal bacteria is reflected in genomic diversity of Mucoromycotina.</title>
        <authorList>
            <person name="Muszewska A."/>
            <person name="Okrasinska A."/>
            <person name="Steczkiewicz K."/>
            <person name="Drgas O."/>
            <person name="Orlowska M."/>
            <person name="Perlinska-Lenart U."/>
            <person name="Aleksandrzak-Piekarczyk T."/>
            <person name="Szatraj K."/>
            <person name="Zielenkiewicz U."/>
            <person name="Pilsyk S."/>
            <person name="Malc E."/>
            <person name="Mieczkowski P."/>
            <person name="Kruszewska J.S."/>
            <person name="Biernat P."/>
            <person name="Pawlowska J."/>
        </authorList>
    </citation>
    <scope>NUCLEOTIDE SEQUENCE [LARGE SCALE GENOMIC DNA]</scope>
    <source>
        <strain evidence="2 3">CBS 142.35</strain>
    </source>
</reference>
<gene>
    <name evidence="2" type="ORF">INT45_004929</name>
</gene>
<dbReference type="AlphaFoldDB" id="A0A8H7RX97"/>
<dbReference type="Pfam" id="PF25377">
    <property type="entry name" value="DUF7886"/>
    <property type="match status" value="1"/>
</dbReference>
<organism evidence="2 3">
    <name type="scientific">Circinella minor</name>
    <dbReference type="NCBI Taxonomy" id="1195481"/>
    <lineage>
        <taxon>Eukaryota</taxon>
        <taxon>Fungi</taxon>
        <taxon>Fungi incertae sedis</taxon>
        <taxon>Mucoromycota</taxon>
        <taxon>Mucoromycotina</taxon>
        <taxon>Mucoromycetes</taxon>
        <taxon>Mucorales</taxon>
        <taxon>Lichtheimiaceae</taxon>
        <taxon>Circinella</taxon>
    </lineage>
</organism>
<dbReference type="PANTHER" id="PTHR47915">
    <property type="entry name" value="SI:DKEY-19B23.7"/>
    <property type="match status" value="1"/>
</dbReference>
<dbReference type="EMBL" id="JAEPRB010000288">
    <property type="protein sequence ID" value="KAG2217576.1"/>
    <property type="molecule type" value="Genomic_DNA"/>
</dbReference>
<sequence length="115" mass="13757">MTLDTTETWRRKDVALWEMIKEVFVMVTDSCPNNPFKLDHAYLAALPLEEAMLLTGSLLNFLQHMWIQADPNKEFIEQVYEDIKLLQTRHLNVMYEYTNRNIKLEEEEHNEVKNQ</sequence>